<proteinExistence type="predicted"/>
<organism evidence="1 2">
    <name type="scientific">Elizabethkingia miricola</name>
    <name type="common">Chryseobacterium miricola</name>
    <dbReference type="NCBI Taxonomy" id="172045"/>
    <lineage>
        <taxon>Bacteria</taxon>
        <taxon>Pseudomonadati</taxon>
        <taxon>Bacteroidota</taxon>
        <taxon>Flavobacteriia</taxon>
        <taxon>Flavobacteriales</taxon>
        <taxon>Weeksellaceae</taxon>
        <taxon>Elizabethkingia</taxon>
    </lineage>
</organism>
<dbReference type="RefSeq" id="WP_260255983.1">
    <property type="nucleotide sequence ID" value="NZ_FLSS01000004.1"/>
</dbReference>
<protein>
    <recommendedName>
        <fullName evidence="3">Peptidase S74 domain-containing protein</fullName>
    </recommendedName>
</protein>
<evidence type="ECO:0008006" key="3">
    <source>
        <dbReference type="Google" id="ProtNLM"/>
    </source>
</evidence>
<keyword evidence="2" id="KW-1185">Reference proteome</keyword>
<reference evidence="1 2" key="1">
    <citation type="submission" date="2019-07" db="EMBL/GenBank/DDBJ databases">
        <title>Genomic Encyclopedia of Archaeal and Bacterial Type Strains, Phase II (KMG-II): from individual species to whole genera.</title>
        <authorList>
            <person name="Goeker M."/>
        </authorList>
    </citation>
    <scope>NUCLEOTIDE SEQUENCE [LARGE SCALE GENOMIC DNA]</scope>
    <source>
        <strain evidence="1 2">DSM 14571</strain>
    </source>
</reference>
<accession>A0ABY3NB77</accession>
<comment type="caution">
    <text evidence="1">The sequence shown here is derived from an EMBL/GenBank/DDBJ whole genome shotgun (WGS) entry which is preliminary data.</text>
</comment>
<name>A0ABY3NB77_ELIMR</name>
<evidence type="ECO:0000313" key="2">
    <source>
        <dbReference type="Proteomes" id="UP000324513"/>
    </source>
</evidence>
<gene>
    <name evidence="1" type="ORF">LX74_03725</name>
</gene>
<dbReference type="EMBL" id="VNHK01000017">
    <property type="protein sequence ID" value="TYO84920.1"/>
    <property type="molecule type" value="Genomic_DNA"/>
</dbReference>
<dbReference type="Proteomes" id="UP000324513">
    <property type="component" value="Unassembled WGS sequence"/>
</dbReference>
<evidence type="ECO:0000313" key="1">
    <source>
        <dbReference type="EMBL" id="TYO84920.1"/>
    </source>
</evidence>
<sequence>MKTLKYLIVLSILILSSELIKAQNYNPIINYSFNDTPVHGVKIKTNIPFINQQGMPTIIIEGYNYFDGKPIGLIFNWYIYENEFINNSISSFGAYTPEVKLSNENGKVVIFINEKKYFNRFTVRGFAHGLSEDISWFSNWSIADEPLSDTKTVTIPYKNTVGELNFPTGIVTNNGNVGIGTTTPENTESWNKVLEVKGTANSKLITTTSDITTGMWSHNTDIFSAPAGGLAGTHTNHPYSLITNKTSRMTIAADGNIGIGTTTPSEKLEVNGSVYSNTDNSYIGVDAQGESRLGLVKKGGFGPVISSGSNHPIILGSWNTPDIRNNISSGNFKEHLRINTNGNASLQGKLEAKEIKVTTTPTADFVFEDTYQLPNLENVEKHIKENKHLPEIASAAEMQKEGVNIGDFQIKLLQKIEELTLYSIEQNKQNKEQQERILKLEGQIKVLLNK</sequence>